<dbReference type="GO" id="GO:0009055">
    <property type="term" value="F:electron transfer activity"/>
    <property type="evidence" value="ECO:0007669"/>
    <property type="project" value="InterPro"/>
</dbReference>
<keyword evidence="6" id="KW-1278">Translocase</keyword>
<organism evidence="8 9">
    <name type="scientific">Capillibacterium thermochitinicola</name>
    <dbReference type="NCBI Taxonomy" id="2699427"/>
    <lineage>
        <taxon>Bacteria</taxon>
        <taxon>Bacillati</taxon>
        <taxon>Bacillota</taxon>
        <taxon>Capillibacterium</taxon>
    </lineage>
</organism>
<dbReference type="SMART" id="SM00900">
    <property type="entry name" value="FMN_bind"/>
    <property type="match status" value="1"/>
</dbReference>
<keyword evidence="2 6" id="KW-0597">Phosphoprotein</keyword>
<comment type="subcellular location">
    <subcellularLocation>
        <location evidence="6">Cell membrane</location>
        <topology evidence="6">Single-pass membrane protein</topology>
    </subcellularLocation>
</comment>
<dbReference type="Pfam" id="PF04205">
    <property type="entry name" value="FMN_bind"/>
    <property type="match status" value="1"/>
</dbReference>
<keyword evidence="4 6" id="KW-0288">FMN</keyword>
<sequence>MGKHEWRLILVLTVICVVSGGVLGWVNTLTAPAIRAQEELAKERALQEALPGTTTFTEEPALRKELEEAGLAGIVEVYRAYRDEEEMGFVFTVDQQGYGGPIRMVIGVTASGNLSGLTVISHTETPGLGAKITDARFLTQPAFREAMVGMTLAVTKDKGEVDAIASATISSRAVVRGVNAALTAAQSLLDAEAMNGGVDVD</sequence>
<feature type="modified residue" description="FMN phosphoryl threonine" evidence="6">
    <location>
        <position position="168"/>
    </location>
</feature>
<dbReference type="PANTHER" id="PTHR36118:SF1">
    <property type="entry name" value="ION-TRANSLOCATING OXIDOREDUCTASE COMPLEX SUBUNIT G"/>
    <property type="match status" value="1"/>
</dbReference>
<proteinExistence type="inferred from homology"/>
<dbReference type="InterPro" id="IPR007329">
    <property type="entry name" value="FMN-bd"/>
</dbReference>
<evidence type="ECO:0000256" key="5">
    <source>
        <dbReference type="ARBA" id="ARBA00022982"/>
    </source>
</evidence>
<dbReference type="EMBL" id="JAAKDE010000015">
    <property type="protein sequence ID" value="MBA2133487.1"/>
    <property type="molecule type" value="Genomic_DNA"/>
</dbReference>
<comment type="subunit">
    <text evidence="6">The complex is composed of six subunits: RnfA, RnfB, RnfC, RnfD, RnfE and RnfG.</text>
</comment>
<feature type="domain" description="FMN-binding" evidence="7">
    <location>
        <begin position="97"/>
        <end position="185"/>
    </location>
</feature>
<keyword evidence="6" id="KW-1003">Cell membrane</keyword>
<keyword evidence="6" id="KW-0812">Transmembrane</keyword>
<dbReference type="PIRSF" id="PIRSF006091">
    <property type="entry name" value="E_trnsport_RnfG"/>
    <property type="match status" value="1"/>
</dbReference>
<keyword evidence="3 6" id="KW-0285">Flavoprotein</keyword>
<evidence type="ECO:0000256" key="1">
    <source>
        <dbReference type="ARBA" id="ARBA00022448"/>
    </source>
</evidence>
<dbReference type="Proteomes" id="UP000657177">
    <property type="component" value="Unassembled WGS sequence"/>
</dbReference>
<evidence type="ECO:0000256" key="6">
    <source>
        <dbReference type="HAMAP-Rule" id="MF_00479"/>
    </source>
</evidence>
<dbReference type="EC" id="7.-.-.-" evidence="6"/>
<protein>
    <recommendedName>
        <fullName evidence="6">Ion-translocating oxidoreductase complex subunit G</fullName>
        <ecNumber evidence="6">7.-.-.-</ecNumber>
    </recommendedName>
    <alternativeName>
        <fullName evidence="6">Rnf electron transport complex subunit G</fullName>
    </alternativeName>
</protein>
<dbReference type="InterPro" id="IPR010209">
    <property type="entry name" value="Ion_transpt_RnfG/RsxG"/>
</dbReference>
<evidence type="ECO:0000256" key="3">
    <source>
        <dbReference type="ARBA" id="ARBA00022630"/>
    </source>
</evidence>
<reference evidence="8" key="1">
    <citation type="submission" date="2020-06" db="EMBL/GenBank/DDBJ databases">
        <title>Novel chitinolytic bacterium.</title>
        <authorList>
            <person name="Ungkulpasvich U."/>
            <person name="Kosugi A."/>
            <person name="Uke A."/>
        </authorList>
    </citation>
    <scope>NUCLEOTIDE SEQUENCE</scope>
    <source>
        <strain evidence="8">UUS1-1</strain>
    </source>
</reference>
<keyword evidence="6" id="KW-0472">Membrane</keyword>
<comment type="cofactor">
    <cofactor evidence="6">
        <name>FMN</name>
        <dbReference type="ChEBI" id="CHEBI:58210"/>
    </cofactor>
</comment>
<dbReference type="PANTHER" id="PTHR36118">
    <property type="entry name" value="ION-TRANSLOCATING OXIDOREDUCTASE COMPLEX SUBUNIT G"/>
    <property type="match status" value="1"/>
</dbReference>
<dbReference type="NCBIfam" id="TIGR01947">
    <property type="entry name" value="rnfG"/>
    <property type="match status" value="1"/>
</dbReference>
<evidence type="ECO:0000259" key="7">
    <source>
        <dbReference type="SMART" id="SM00900"/>
    </source>
</evidence>
<keyword evidence="9" id="KW-1185">Reference proteome</keyword>
<dbReference type="AlphaFoldDB" id="A0A8J6LSU5"/>
<comment type="similarity">
    <text evidence="6">Belongs to the RnfG family.</text>
</comment>
<keyword evidence="6" id="KW-1133">Transmembrane helix</keyword>
<keyword evidence="1 6" id="KW-0813">Transport</keyword>
<dbReference type="HAMAP" id="MF_00479">
    <property type="entry name" value="RsxG_RnfG"/>
    <property type="match status" value="1"/>
</dbReference>
<dbReference type="RefSeq" id="WP_181339950.1">
    <property type="nucleotide sequence ID" value="NZ_JAAKDE010000015.1"/>
</dbReference>
<evidence type="ECO:0000256" key="2">
    <source>
        <dbReference type="ARBA" id="ARBA00022553"/>
    </source>
</evidence>
<dbReference type="Gene3D" id="3.90.1010.20">
    <property type="match status" value="1"/>
</dbReference>
<evidence type="ECO:0000313" key="8">
    <source>
        <dbReference type="EMBL" id="MBA2133487.1"/>
    </source>
</evidence>
<accession>A0A8J6LSU5</accession>
<comment type="caution">
    <text evidence="8">The sequence shown here is derived from an EMBL/GenBank/DDBJ whole genome shotgun (WGS) entry which is preliminary data.</text>
</comment>
<keyword evidence="5 6" id="KW-0249">Electron transport</keyword>
<comment type="function">
    <text evidence="6">Part of a membrane-bound complex that couples electron transfer with translocation of ions across the membrane.</text>
</comment>
<dbReference type="GO" id="GO:0010181">
    <property type="term" value="F:FMN binding"/>
    <property type="evidence" value="ECO:0007669"/>
    <property type="project" value="InterPro"/>
</dbReference>
<dbReference type="GO" id="GO:0005886">
    <property type="term" value="C:plasma membrane"/>
    <property type="evidence" value="ECO:0007669"/>
    <property type="project" value="UniProtKB-SubCell"/>
</dbReference>
<evidence type="ECO:0000256" key="4">
    <source>
        <dbReference type="ARBA" id="ARBA00022643"/>
    </source>
</evidence>
<name>A0A8J6LSU5_9FIRM</name>
<evidence type="ECO:0000313" key="9">
    <source>
        <dbReference type="Proteomes" id="UP000657177"/>
    </source>
</evidence>
<dbReference type="GO" id="GO:0022900">
    <property type="term" value="P:electron transport chain"/>
    <property type="evidence" value="ECO:0007669"/>
    <property type="project" value="UniProtKB-UniRule"/>
</dbReference>
<gene>
    <name evidence="6" type="primary">rnfG</name>
    <name evidence="8" type="ORF">G5B42_08030</name>
</gene>